<protein>
    <recommendedName>
        <fullName evidence="10">DUF1592 domain-containing protein</fullName>
    </recommendedName>
</protein>
<evidence type="ECO:0000259" key="4">
    <source>
        <dbReference type="Pfam" id="PF07627"/>
    </source>
</evidence>
<evidence type="ECO:0008006" key="10">
    <source>
        <dbReference type="Google" id="ProtNLM"/>
    </source>
</evidence>
<evidence type="ECO:0000259" key="2">
    <source>
        <dbReference type="Pfam" id="PF07624"/>
    </source>
</evidence>
<evidence type="ECO:0000313" key="9">
    <source>
        <dbReference type="Proteomes" id="UP000315017"/>
    </source>
</evidence>
<feature type="domain" description="Cytochrome C Planctomycete-type" evidence="6">
    <location>
        <begin position="33"/>
        <end position="79"/>
    </location>
</feature>
<dbReference type="InterPro" id="IPR013042">
    <property type="entry name" value="DUF1592"/>
</dbReference>
<feature type="domain" description="DUF1587" evidence="3">
    <location>
        <begin position="116"/>
        <end position="180"/>
    </location>
</feature>
<keyword evidence="9" id="KW-1185">Reference proteome</keyword>
<feature type="domain" description="DUF1592" evidence="5">
    <location>
        <begin position="490"/>
        <end position="617"/>
    </location>
</feature>
<gene>
    <name evidence="8" type="ORF">ETAA8_00700</name>
</gene>
<feature type="domain" description="DUF1585" evidence="2">
    <location>
        <begin position="771"/>
        <end position="844"/>
    </location>
</feature>
<organism evidence="8 9">
    <name type="scientific">Anatilimnocola aggregata</name>
    <dbReference type="NCBI Taxonomy" id="2528021"/>
    <lineage>
        <taxon>Bacteria</taxon>
        <taxon>Pseudomonadati</taxon>
        <taxon>Planctomycetota</taxon>
        <taxon>Planctomycetia</taxon>
        <taxon>Pirellulales</taxon>
        <taxon>Pirellulaceae</taxon>
        <taxon>Anatilimnocola</taxon>
    </lineage>
</organism>
<dbReference type="Pfam" id="PF07631">
    <property type="entry name" value="PSD4"/>
    <property type="match status" value="1"/>
</dbReference>
<accession>A0A517Y434</accession>
<dbReference type="Pfam" id="PF07635">
    <property type="entry name" value="PSCyt1"/>
    <property type="match status" value="1"/>
</dbReference>
<dbReference type="Proteomes" id="UP000315017">
    <property type="component" value="Chromosome"/>
</dbReference>
<feature type="chain" id="PRO_5021854262" description="DUF1592 domain-containing protein" evidence="1">
    <location>
        <begin position="19"/>
        <end position="852"/>
    </location>
</feature>
<dbReference type="Pfam" id="PF07627">
    <property type="entry name" value="PSCyt3"/>
    <property type="match status" value="1"/>
</dbReference>
<evidence type="ECO:0000259" key="5">
    <source>
        <dbReference type="Pfam" id="PF07631"/>
    </source>
</evidence>
<feature type="signal peptide" evidence="1">
    <location>
        <begin position="1"/>
        <end position="18"/>
    </location>
</feature>
<dbReference type="InterPro" id="IPR011478">
    <property type="entry name" value="DUF1585"/>
</dbReference>
<feature type="domain" description="DUF1595" evidence="7">
    <location>
        <begin position="423"/>
        <end position="483"/>
    </location>
</feature>
<dbReference type="InterPro" id="IPR011429">
    <property type="entry name" value="Cyt_c_Planctomycete-type"/>
</dbReference>
<dbReference type="AlphaFoldDB" id="A0A517Y434"/>
<sequence length="852" mass="95510" precursor="true">MNRLVLGGVFFIPLFACASEPPPSASLLLKHSCFGCHDKETTEGGLDLTVLSFELSNRAVRDRWVRIHDRIGKGEMPPNADDLPKDSRAVLVKSLKVAIHDADLADIKAHGRGPMRRLNRDEYEQNLRDVLKLPQLDIRDMLPEDREGHRFNKTSETLDMSRVQLAAYLDAADAALRQAMANGPKPPPVTKFRAVATGLFPERSTFGEREAMFFTKDYKAVDGKQLDELKDDPAVELALFRSAHWPYYGYPRGFIVKLPGEYRVRFSARAVLQVKGYELKPASQPVPMTFRARKPSGPDVSGDVRATGGIIDIQPTVATYETTIRLRERETFEYSLLGLPVPLARNVDGGPPTYRYPPFPAEGQPGVAFQWLEVEGPISSDEWPPASHRVLLDEQSGIGLPLVNKPGAEVPTADSLNADRVAASRLLRRFVNFAAREPVPEDAIQKFERLIQARLESREPFTDAVLAGYKAFLCSSHFLYLREPERSDDHYAIASRLSHFLINSRPDTELLELARTQRLRNAEILCGEADRLIASAGFERFIRSFTDYWLSLRHIRRDEPDIRLYPEYRFDDYLVESMEMETRAFVTAMIRENLPSRVLVDADFAFVNDRLARHYGLPDATNITGSAMRKIALPPDSPFGGLLTQAAILKVTANGTSTSPVVRGAWIMERLIGEPPPPPPPSVPAVEPDIRGAKTIRDLLALHTKSESCAGCHARFDPVGLALENFDIFGGWRTRYRGVEQGERITGIDRAGHDFVYTLAEPVDAAGQLRDGRRFQNIRELKAILASNPRHLARNLLHQFTLYATGTPVRFADRVEIDAMLDGCAADGYRVRDLLHAFVQSRIFLGSERPRD</sequence>
<dbReference type="InterPro" id="IPR013043">
    <property type="entry name" value="DUF1595"/>
</dbReference>
<evidence type="ECO:0000256" key="1">
    <source>
        <dbReference type="SAM" id="SignalP"/>
    </source>
</evidence>
<evidence type="ECO:0000259" key="6">
    <source>
        <dbReference type="Pfam" id="PF07635"/>
    </source>
</evidence>
<evidence type="ECO:0000313" key="8">
    <source>
        <dbReference type="EMBL" id="QDU25009.1"/>
    </source>
</evidence>
<proteinExistence type="predicted"/>
<dbReference type="RefSeq" id="WP_145083202.1">
    <property type="nucleotide sequence ID" value="NZ_CP036274.1"/>
</dbReference>
<keyword evidence="1" id="KW-0732">Signal</keyword>
<name>A0A517Y434_9BACT</name>
<feature type="domain" description="DUF1588" evidence="4">
    <location>
        <begin position="640"/>
        <end position="735"/>
    </location>
</feature>
<dbReference type="EMBL" id="CP036274">
    <property type="protein sequence ID" value="QDU25009.1"/>
    <property type="molecule type" value="Genomic_DNA"/>
</dbReference>
<reference evidence="8 9" key="1">
    <citation type="submission" date="2019-02" db="EMBL/GenBank/DDBJ databases">
        <title>Deep-cultivation of Planctomycetes and their phenomic and genomic characterization uncovers novel biology.</title>
        <authorList>
            <person name="Wiegand S."/>
            <person name="Jogler M."/>
            <person name="Boedeker C."/>
            <person name="Pinto D."/>
            <person name="Vollmers J."/>
            <person name="Rivas-Marin E."/>
            <person name="Kohn T."/>
            <person name="Peeters S.H."/>
            <person name="Heuer A."/>
            <person name="Rast P."/>
            <person name="Oberbeckmann S."/>
            <person name="Bunk B."/>
            <person name="Jeske O."/>
            <person name="Meyerdierks A."/>
            <person name="Storesund J.E."/>
            <person name="Kallscheuer N."/>
            <person name="Luecker S."/>
            <person name="Lage O.M."/>
            <person name="Pohl T."/>
            <person name="Merkel B.J."/>
            <person name="Hornburger P."/>
            <person name="Mueller R.-W."/>
            <person name="Bruemmer F."/>
            <person name="Labrenz M."/>
            <person name="Spormann A.M."/>
            <person name="Op den Camp H."/>
            <person name="Overmann J."/>
            <person name="Amann R."/>
            <person name="Jetten M.S.M."/>
            <person name="Mascher T."/>
            <person name="Medema M.H."/>
            <person name="Devos D.P."/>
            <person name="Kaster A.-K."/>
            <person name="Ovreas L."/>
            <person name="Rohde M."/>
            <person name="Galperin M.Y."/>
            <person name="Jogler C."/>
        </authorList>
    </citation>
    <scope>NUCLEOTIDE SEQUENCE [LARGE SCALE GENOMIC DNA]</scope>
    <source>
        <strain evidence="8 9">ETA_A8</strain>
    </source>
</reference>
<dbReference type="Pfam" id="PF07626">
    <property type="entry name" value="PSD3"/>
    <property type="match status" value="1"/>
</dbReference>
<dbReference type="InterPro" id="IPR013039">
    <property type="entry name" value="DUF1588"/>
</dbReference>
<dbReference type="KEGG" id="aagg:ETAA8_00700"/>
<dbReference type="Pfam" id="PF07637">
    <property type="entry name" value="PSD5"/>
    <property type="match status" value="1"/>
</dbReference>
<dbReference type="InterPro" id="IPR013036">
    <property type="entry name" value="DUF1587"/>
</dbReference>
<evidence type="ECO:0000259" key="7">
    <source>
        <dbReference type="Pfam" id="PF07637"/>
    </source>
</evidence>
<dbReference type="Pfam" id="PF07624">
    <property type="entry name" value="PSD2"/>
    <property type="match status" value="1"/>
</dbReference>
<dbReference type="OrthoDB" id="175242at2"/>
<evidence type="ECO:0000259" key="3">
    <source>
        <dbReference type="Pfam" id="PF07626"/>
    </source>
</evidence>